<accession>A0A816DFC1</accession>
<proteinExistence type="predicted"/>
<gene>
    <name evidence="2" type="ORF">XAT740_LOCUS52734</name>
</gene>
<comment type="caution">
    <text evidence="2">The sequence shown here is derived from an EMBL/GenBank/DDBJ whole genome shotgun (WGS) entry which is preliminary data.</text>
</comment>
<protein>
    <submittedName>
        <fullName evidence="2">Uncharacterized protein</fullName>
    </submittedName>
</protein>
<feature type="region of interest" description="Disordered" evidence="1">
    <location>
        <begin position="81"/>
        <end position="160"/>
    </location>
</feature>
<feature type="compositionally biased region" description="Basic and acidic residues" evidence="1">
    <location>
        <begin position="92"/>
        <end position="102"/>
    </location>
</feature>
<evidence type="ECO:0000313" key="3">
    <source>
        <dbReference type="Proteomes" id="UP000663828"/>
    </source>
</evidence>
<dbReference type="AlphaFoldDB" id="A0A816DFC1"/>
<feature type="compositionally biased region" description="Polar residues" evidence="1">
    <location>
        <begin position="148"/>
        <end position="160"/>
    </location>
</feature>
<name>A0A816DFC1_ADIRI</name>
<reference evidence="2" key="1">
    <citation type="submission" date="2021-02" db="EMBL/GenBank/DDBJ databases">
        <authorList>
            <person name="Nowell W R."/>
        </authorList>
    </citation>
    <scope>NUCLEOTIDE SEQUENCE</scope>
</reference>
<organism evidence="2 3">
    <name type="scientific">Adineta ricciae</name>
    <name type="common">Rotifer</name>
    <dbReference type="NCBI Taxonomy" id="249248"/>
    <lineage>
        <taxon>Eukaryota</taxon>
        <taxon>Metazoa</taxon>
        <taxon>Spiralia</taxon>
        <taxon>Gnathifera</taxon>
        <taxon>Rotifera</taxon>
        <taxon>Eurotatoria</taxon>
        <taxon>Bdelloidea</taxon>
        <taxon>Adinetida</taxon>
        <taxon>Adinetidae</taxon>
        <taxon>Adineta</taxon>
    </lineage>
</organism>
<keyword evidence="3" id="KW-1185">Reference proteome</keyword>
<feature type="region of interest" description="Disordered" evidence="1">
    <location>
        <begin position="187"/>
        <end position="238"/>
    </location>
</feature>
<sequence>MSTTNSYAKHYLNRRTIPETEVYKLVLFPSDNSIAVVKAKQCSPAEHDGFVFVQSGRKKFTGVVLQEGTLMECGHAADQLTRKTVNPEIESDYERHDDENSSKRHKRNPPEIPSLLGVPFAEKDANIQSDTQSRIDIGVDKSNEFDSPLSSSGSKVTKNGEVSVNETLSITRDKSCTSSSSIEVLSKLQTHRQQSRQKPLPNASFDEKDDSSSASSETEDEVPVNIHVRSHPERLTTNETPTFVGRHVTEDNTKSKNKKHKSSTSTSATLQQLLITVKKFESQYLKPILLKQEKNESTLKCLYSNQKKMQSTLRKQKLNISLTNPDGIDESIDNTDYLATLLYTLTDGSVIDLLKYSGVKEHANRYVTSLIDVIFKPEELVNLETKDVIKDDRYQLLKEAVRSKFRLPEDELETIWIWLHNVILAKRRTIIG</sequence>
<evidence type="ECO:0000313" key="2">
    <source>
        <dbReference type="EMBL" id="CAF1637576.1"/>
    </source>
</evidence>
<feature type="non-terminal residue" evidence="2">
    <location>
        <position position="1"/>
    </location>
</feature>
<dbReference type="Proteomes" id="UP000663828">
    <property type="component" value="Unassembled WGS sequence"/>
</dbReference>
<dbReference type="EMBL" id="CAJNOR010008788">
    <property type="protein sequence ID" value="CAF1637576.1"/>
    <property type="molecule type" value="Genomic_DNA"/>
</dbReference>
<evidence type="ECO:0000256" key="1">
    <source>
        <dbReference type="SAM" id="MobiDB-lite"/>
    </source>
</evidence>